<sequence length="403" mass="45615">MNMKTNKYIKYLILIIFLTSVLTNQLLAADSINDEIIAKQKQIEELKRKKELYEKSLSKTRQQINTLAGQITNLDQTIDKVNLEIKTVSLEIEETNLQTQQLQEEIAAAEKIIEDHQQIIADLLRLINRRSYYQNNLTALLTNDSLGAFFNHVNQINKINNSLKQKVDDLDSQKVELTRQNNLLTQKHDELIGLQNQLSSNEEKLNSDITIKNSILKQTKGEESKYTILLNQLKKEQQQINSEIYNLEIKARKKLLESNSKQFLASEKGFIWPSTSRLVTAYFHDPDYPYRHVFEHPAIDIAMSQGSAVRAIKSGYVAKVKNTGNSGNYNYIMLVHSDGISSVYGHLNRMIVAEDTFIVQGEIIGYSGGMPGTAGAGNLTTGAHLHLEVRSNGIPVNPLDYLP</sequence>
<dbReference type="AlphaFoldDB" id="A0A2M7VDX1"/>
<feature type="domain" description="M23ase beta-sheet core" evidence="4">
    <location>
        <begin position="296"/>
        <end position="398"/>
    </location>
</feature>
<evidence type="ECO:0000259" key="4">
    <source>
        <dbReference type="Pfam" id="PF01551"/>
    </source>
</evidence>
<dbReference type="InterPro" id="IPR016047">
    <property type="entry name" value="M23ase_b-sheet_dom"/>
</dbReference>
<evidence type="ECO:0000256" key="3">
    <source>
        <dbReference type="SAM" id="SignalP"/>
    </source>
</evidence>
<keyword evidence="2" id="KW-0175">Coiled coil</keyword>
<dbReference type="CDD" id="cd12797">
    <property type="entry name" value="M23_peptidase"/>
    <property type="match status" value="1"/>
</dbReference>
<feature type="coiled-coil region" evidence="2">
    <location>
        <begin position="153"/>
        <end position="187"/>
    </location>
</feature>
<evidence type="ECO:0000256" key="1">
    <source>
        <dbReference type="ARBA" id="ARBA00022729"/>
    </source>
</evidence>
<dbReference type="PANTHER" id="PTHR21666">
    <property type="entry name" value="PEPTIDASE-RELATED"/>
    <property type="match status" value="1"/>
</dbReference>
<accession>A0A2M7VDX1</accession>
<evidence type="ECO:0000313" key="6">
    <source>
        <dbReference type="Proteomes" id="UP000230405"/>
    </source>
</evidence>
<dbReference type="Gene3D" id="2.70.70.10">
    <property type="entry name" value="Glucose Permease (Domain IIA)"/>
    <property type="match status" value="1"/>
</dbReference>
<evidence type="ECO:0000313" key="5">
    <source>
        <dbReference type="EMBL" id="PIZ98652.1"/>
    </source>
</evidence>
<feature type="signal peptide" evidence="3">
    <location>
        <begin position="1"/>
        <end position="28"/>
    </location>
</feature>
<gene>
    <name evidence="5" type="ORF">COX77_03945</name>
</gene>
<name>A0A2M7VDX1_9BACT</name>
<dbReference type="InterPro" id="IPR011055">
    <property type="entry name" value="Dup_hybrid_motif"/>
</dbReference>
<protein>
    <recommendedName>
        <fullName evidence="4">M23ase beta-sheet core domain-containing protein</fullName>
    </recommendedName>
</protein>
<proteinExistence type="predicted"/>
<organism evidence="5 6">
    <name type="scientific">Candidatus Komeilibacteria bacterium CG_4_10_14_0_2_um_filter_37_10</name>
    <dbReference type="NCBI Taxonomy" id="1974470"/>
    <lineage>
        <taxon>Bacteria</taxon>
        <taxon>Candidatus Komeiliibacteriota</taxon>
    </lineage>
</organism>
<dbReference type="Gene3D" id="6.10.250.3150">
    <property type="match status" value="1"/>
</dbReference>
<dbReference type="SUPFAM" id="SSF51261">
    <property type="entry name" value="Duplicated hybrid motif"/>
    <property type="match status" value="1"/>
</dbReference>
<dbReference type="EMBL" id="PFPO01000073">
    <property type="protein sequence ID" value="PIZ98652.1"/>
    <property type="molecule type" value="Genomic_DNA"/>
</dbReference>
<feature type="coiled-coil region" evidence="2">
    <location>
        <begin position="29"/>
        <end position="126"/>
    </location>
</feature>
<dbReference type="GO" id="GO:0004222">
    <property type="term" value="F:metalloendopeptidase activity"/>
    <property type="evidence" value="ECO:0007669"/>
    <property type="project" value="TreeGrafter"/>
</dbReference>
<feature type="chain" id="PRO_5014663401" description="M23ase beta-sheet core domain-containing protein" evidence="3">
    <location>
        <begin position="29"/>
        <end position="403"/>
    </location>
</feature>
<dbReference type="InterPro" id="IPR050570">
    <property type="entry name" value="Cell_wall_metabolism_enzyme"/>
</dbReference>
<dbReference type="Pfam" id="PF01551">
    <property type="entry name" value="Peptidase_M23"/>
    <property type="match status" value="1"/>
</dbReference>
<dbReference type="PANTHER" id="PTHR21666:SF289">
    <property type="entry name" value="L-ALA--D-GLU ENDOPEPTIDASE"/>
    <property type="match status" value="1"/>
</dbReference>
<dbReference type="Proteomes" id="UP000230405">
    <property type="component" value="Unassembled WGS sequence"/>
</dbReference>
<keyword evidence="1 3" id="KW-0732">Signal</keyword>
<comment type="caution">
    <text evidence="5">The sequence shown here is derived from an EMBL/GenBank/DDBJ whole genome shotgun (WGS) entry which is preliminary data.</text>
</comment>
<reference evidence="6" key="1">
    <citation type="submission" date="2017-09" db="EMBL/GenBank/DDBJ databases">
        <title>Depth-based differentiation of microbial function through sediment-hosted aquifers and enrichment of novel symbionts in the deep terrestrial subsurface.</title>
        <authorList>
            <person name="Probst A.J."/>
            <person name="Ladd B."/>
            <person name="Jarett J.K."/>
            <person name="Geller-Mcgrath D.E."/>
            <person name="Sieber C.M.K."/>
            <person name="Emerson J.B."/>
            <person name="Anantharaman K."/>
            <person name="Thomas B.C."/>
            <person name="Malmstrom R."/>
            <person name="Stieglmeier M."/>
            <person name="Klingl A."/>
            <person name="Woyke T."/>
            <person name="Ryan C.M."/>
            <person name="Banfield J.F."/>
        </authorList>
    </citation>
    <scope>NUCLEOTIDE SEQUENCE [LARGE SCALE GENOMIC DNA]</scope>
</reference>
<evidence type="ECO:0000256" key="2">
    <source>
        <dbReference type="SAM" id="Coils"/>
    </source>
</evidence>